<dbReference type="STRING" id="1141098.A0A1Y2D9H3"/>
<evidence type="ECO:0000313" key="5">
    <source>
        <dbReference type="Proteomes" id="UP000193689"/>
    </source>
</evidence>
<dbReference type="InterPro" id="IPR032675">
    <property type="entry name" value="LRR_dom_sf"/>
</dbReference>
<evidence type="ECO:0000256" key="3">
    <source>
        <dbReference type="SAM" id="MobiDB-lite"/>
    </source>
</evidence>
<accession>A0A1Y2D9H3</accession>
<dbReference type="AlphaFoldDB" id="A0A1Y2D9H3"/>
<dbReference type="PROSITE" id="PS51450">
    <property type="entry name" value="LRR"/>
    <property type="match status" value="1"/>
</dbReference>
<name>A0A1Y2D9H3_9PEZI</name>
<keyword evidence="5" id="KW-1185">Reference proteome</keyword>
<organism evidence="4 5">
    <name type="scientific">Pseudomassariella vexata</name>
    <dbReference type="NCBI Taxonomy" id="1141098"/>
    <lineage>
        <taxon>Eukaryota</taxon>
        <taxon>Fungi</taxon>
        <taxon>Dikarya</taxon>
        <taxon>Ascomycota</taxon>
        <taxon>Pezizomycotina</taxon>
        <taxon>Sordariomycetes</taxon>
        <taxon>Xylariomycetidae</taxon>
        <taxon>Amphisphaeriales</taxon>
        <taxon>Pseudomassariaceae</taxon>
        <taxon>Pseudomassariella</taxon>
    </lineage>
</organism>
<proteinExistence type="predicted"/>
<protein>
    <submittedName>
        <fullName evidence="4">Uncharacterized protein</fullName>
    </submittedName>
</protein>
<keyword evidence="1" id="KW-0433">Leucine-rich repeat</keyword>
<evidence type="ECO:0000256" key="2">
    <source>
        <dbReference type="ARBA" id="ARBA00022737"/>
    </source>
</evidence>
<feature type="non-terminal residue" evidence="4">
    <location>
        <position position="522"/>
    </location>
</feature>
<dbReference type="Proteomes" id="UP000193689">
    <property type="component" value="Unassembled WGS sequence"/>
</dbReference>
<dbReference type="InParanoid" id="A0A1Y2D9H3"/>
<dbReference type="RefSeq" id="XP_040709576.1">
    <property type="nucleotide sequence ID" value="XM_040854772.1"/>
</dbReference>
<evidence type="ECO:0000313" key="4">
    <source>
        <dbReference type="EMBL" id="ORY55305.1"/>
    </source>
</evidence>
<sequence>MAEEPTLPHMPAVSWDAETQTVNHGGTRKRGRGGAALSSIFSNSSDPAVFSSDDDPHVDNYTQGHRCKKRYVGSWYQQHPAGSGDSTFGNEGPKPISKSKRTLERHFDSGVWMGSDMSTDIEDAIEIQQPATNRLPQPNTARPTISAAEQSARQRITAAIEHGQEDVDLTSLGLETLSNATIAPLSELAVIPTVAPGTPFEHTDPSLKVYLSSNPLIRAPGALFNLEFLTVLSLRNTQISELPPAIANLRNLKTLNLSLNRLRYLPAELLDLMTYPGKLKELMVHPNPFHQPEGCPNIPALQDDLRNTTEEFHYSAVEASVCDENWQALALARTPVQYTDSRGIPTSRFRLPMHVDCTESVSDDRSPLTIETEELTAAPLLPRSTWESPTSATSRSRVPSLLEVALIACSRTAQLPQLPSLLPDSAPPHMFSLLRSIANQSDANANSGDVPCSTCKRRIIVPVAQWIEWWNISRLSLMQHTLRNPGTPDVTHWWVKSSALSTGTEERAVPFWRRACSWACLP</sequence>
<dbReference type="PANTHER" id="PTHR48051:SF1">
    <property type="entry name" value="RAS SUPPRESSOR PROTEIN 1"/>
    <property type="match status" value="1"/>
</dbReference>
<keyword evidence="2" id="KW-0677">Repeat</keyword>
<dbReference type="SUPFAM" id="SSF52075">
    <property type="entry name" value="Outer arm dynein light chain 1"/>
    <property type="match status" value="1"/>
</dbReference>
<dbReference type="InterPro" id="IPR001611">
    <property type="entry name" value="Leu-rich_rpt"/>
</dbReference>
<dbReference type="OrthoDB" id="1517790at2759"/>
<evidence type="ECO:0000256" key="1">
    <source>
        <dbReference type="ARBA" id="ARBA00022614"/>
    </source>
</evidence>
<feature type="region of interest" description="Disordered" evidence="3">
    <location>
        <begin position="80"/>
        <end position="99"/>
    </location>
</feature>
<gene>
    <name evidence="4" type="ORF">BCR38DRAFT_321198</name>
</gene>
<dbReference type="GO" id="GO:0005737">
    <property type="term" value="C:cytoplasm"/>
    <property type="evidence" value="ECO:0007669"/>
    <property type="project" value="TreeGrafter"/>
</dbReference>
<dbReference type="GeneID" id="63770984"/>
<dbReference type="Gene3D" id="3.80.10.10">
    <property type="entry name" value="Ribonuclease Inhibitor"/>
    <property type="match status" value="1"/>
</dbReference>
<dbReference type="PANTHER" id="PTHR48051">
    <property type="match status" value="1"/>
</dbReference>
<dbReference type="EMBL" id="MCFJ01000028">
    <property type="protein sequence ID" value="ORY55305.1"/>
    <property type="molecule type" value="Genomic_DNA"/>
</dbReference>
<dbReference type="InterPro" id="IPR050216">
    <property type="entry name" value="LRR_domain-containing"/>
</dbReference>
<dbReference type="InterPro" id="IPR003591">
    <property type="entry name" value="Leu-rich_rpt_typical-subtyp"/>
</dbReference>
<comment type="caution">
    <text evidence="4">The sequence shown here is derived from an EMBL/GenBank/DDBJ whole genome shotgun (WGS) entry which is preliminary data.</text>
</comment>
<dbReference type="SMART" id="SM00369">
    <property type="entry name" value="LRR_TYP"/>
    <property type="match status" value="2"/>
</dbReference>
<reference evidence="4 5" key="1">
    <citation type="submission" date="2016-07" db="EMBL/GenBank/DDBJ databases">
        <title>Pervasive Adenine N6-methylation of Active Genes in Fungi.</title>
        <authorList>
            <consortium name="DOE Joint Genome Institute"/>
            <person name="Mondo S.J."/>
            <person name="Dannebaum R.O."/>
            <person name="Kuo R.C."/>
            <person name="Labutti K."/>
            <person name="Haridas S."/>
            <person name="Kuo A."/>
            <person name="Salamov A."/>
            <person name="Ahrendt S.R."/>
            <person name="Lipzen A."/>
            <person name="Sullivan W."/>
            <person name="Andreopoulos W.B."/>
            <person name="Clum A."/>
            <person name="Lindquist E."/>
            <person name="Daum C."/>
            <person name="Ramamoorthy G.K."/>
            <person name="Gryganskyi A."/>
            <person name="Culley D."/>
            <person name="Magnuson J.K."/>
            <person name="James T.Y."/>
            <person name="O'Malley M.A."/>
            <person name="Stajich J.E."/>
            <person name="Spatafora J.W."/>
            <person name="Visel A."/>
            <person name="Grigoriev I.V."/>
        </authorList>
    </citation>
    <scope>NUCLEOTIDE SEQUENCE [LARGE SCALE GENOMIC DNA]</scope>
    <source>
        <strain evidence="4 5">CBS 129021</strain>
    </source>
</reference>